<evidence type="ECO:0000313" key="3">
    <source>
        <dbReference type="Proteomes" id="UP000064912"/>
    </source>
</evidence>
<dbReference type="Pfam" id="PF01850">
    <property type="entry name" value="PIN"/>
    <property type="match status" value="1"/>
</dbReference>
<dbReference type="InterPro" id="IPR029060">
    <property type="entry name" value="PIN-like_dom_sf"/>
</dbReference>
<dbReference type="Gene3D" id="3.40.50.1010">
    <property type="entry name" value="5'-nuclease"/>
    <property type="match status" value="1"/>
</dbReference>
<name>A0A0D6B8X4_RHOSU</name>
<accession>A0A0D6B8X4</accession>
<dbReference type="InterPro" id="IPR002716">
    <property type="entry name" value="PIN_dom"/>
</dbReference>
<reference evidence="2 3" key="1">
    <citation type="submission" date="2015-02" db="EMBL/GenBank/DDBJ databases">
        <title>Genome sequene of Rhodovulum sulfidophilum DSM 2351.</title>
        <authorList>
            <person name="Nagao N."/>
        </authorList>
    </citation>
    <scope>NUCLEOTIDE SEQUENCE [LARGE SCALE GENOMIC DNA]</scope>
    <source>
        <strain evidence="2 3">DSM 2351</strain>
        <plasmid evidence="3">Plasmid Plasmid2 DNA</plasmid>
    </source>
</reference>
<dbReference type="KEGG" id="rsu:NHU_04460"/>
<dbReference type="PATRIC" id="fig|35806.4.peg.4567"/>
<dbReference type="EMBL" id="AP014802">
    <property type="protein sequence ID" value="BAQ71573.1"/>
    <property type="molecule type" value="Genomic_DNA"/>
</dbReference>
<evidence type="ECO:0000313" key="2">
    <source>
        <dbReference type="EMBL" id="BAQ71573.1"/>
    </source>
</evidence>
<sequence length="134" mass="14549">MAADFFDTNVILYLLDDGPKADRAEALLAQGGTISVQVLNEALVNCLRKARISHDEAGEFLFGIRDLCETVELSVDTHDVGRALAARYKLSVYDSMIVAAALLSGCTRLWSEDMQDGLTVEGRLKIVNPFADAA</sequence>
<evidence type="ECO:0000259" key="1">
    <source>
        <dbReference type="Pfam" id="PF01850"/>
    </source>
</evidence>
<dbReference type="AlphaFoldDB" id="A0A0D6B8X4"/>
<gene>
    <name evidence="2" type="primary">vapC</name>
    <name evidence="2" type="ORF">NHU_04460</name>
</gene>
<organism evidence="2 3">
    <name type="scientific">Rhodovulum sulfidophilum</name>
    <name type="common">Rhodobacter sulfidophilus</name>
    <dbReference type="NCBI Taxonomy" id="35806"/>
    <lineage>
        <taxon>Bacteria</taxon>
        <taxon>Pseudomonadati</taxon>
        <taxon>Pseudomonadota</taxon>
        <taxon>Alphaproteobacteria</taxon>
        <taxon>Rhodobacterales</taxon>
        <taxon>Paracoccaceae</taxon>
        <taxon>Rhodovulum</taxon>
    </lineage>
</organism>
<proteinExistence type="predicted"/>
<geneLocation type="plasmid" evidence="3">
    <name>Plasmid2 DNA</name>
</geneLocation>
<dbReference type="CDD" id="cd18692">
    <property type="entry name" value="PIN_VapC-like"/>
    <property type="match status" value="1"/>
</dbReference>
<protein>
    <submittedName>
        <fullName evidence="2">Ribonuclease VapC</fullName>
    </submittedName>
</protein>
<dbReference type="Proteomes" id="UP000064912">
    <property type="component" value="Plasmid Plasmid2"/>
</dbReference>
<feature type="domain" description="PIN" evidence="1">
    <location>
        <begin position="5"/>
        <end position="113"/>
    </location>
</feature>
<keyword evidence="2" id="KW-0614">Plasmid</keyword>
<dbReference type="SUPFAM" id="SSF88723">
    <property type="entry name" value="PIN domain-like"/>
    <property type="match status" value="1"/>
</dbReference>